<dbReference type="SUPFAM" id="SSF52540">
    <property type="entry name" value="P-loop containing nucleoside triphosphate hydrolases"/>
    <property type="match status" value="1"/>
</dbReference>
<dbReference type="Gene3D" id="3.40.50.10810">
    <property type="entry name" value="Tandem AAA-ATPase domain"/>
    <property type="match status" value="1"/>
</dbReference>
<organism evidence="2 3">
    <name type="scientific">Sparassis crispa</name>
    <dbReference type="NCBI Taxonomy" id="139825"/>
    <lineage>
        <taxon>Eukaryota</taxon>
        <taxon>Fungi</taxon>
        <taxon>Dikarya</taxon>
        <taxon>Basidiomycota</taxon>
        <taxon>Agaricomycotina</taxon>
        <taxon>Agaricomycetes</taxon>
        <taxon>Polyporales</taxon>
        <taxon>Sparassidaceae</taxon>
        <taxon>Sparassis</taxon>
    </lineage>
</organism>
<protein>
    <recommendedName>
        <fullName evidence="4">SNF2 N-terminal domain-containing protein</fullName>
    </recommendedName>
</protein>
<evidence type="ECO:0000313" key="3">
    <source>
        <dbReference type="Proteomes" id="UP000287166"/>
    </source>
</evidence>
<proteinExistence type="predicted"/>
<dbReference type="EMBL" id="BFAD01000006">
    <property type="protein sequence ID" value="GBE84817.1"/>
    <property type="molecule type" value="Genomic_DNA"/>
</dbReference>
<dbReference type="Proteomes" id="UP000287166">
    <property type="component" value="Unassembled WGS sequence"/>
</dbReference>
<evidence type="ECO:0000313" key="2">
    <source>
        <dbReference type="EMBL" id="GBE84817.1"/>
    </source>
</evidence>
<dbReference type="GeneID" id="38781734"/>
<dbReference type="RefSeq" id="XP_027615730.1">
    <property type="nucleotide sequence ID" value="XM_027759929.1"/>
</dbReference>
<accession>A0A401GRG2</accession>
<dbReference type="InterPro" id="IPR027417">
    <property type="entry name" value="P-loop_NTPase"/>
</dbReference>
<sequence length="474" mass="53844">MGYAPLSDAALWYDAWKYTGWQDFTGLPANPLTMSLEERRASGIMWNDDQLAAFAEYVEWVKQFKKPDDTMKKKSRTLSPRVQLGRGLWKTLWVKFHRKMSCNQTIDTLLKDLHCDYWTVAKVTGKREVVGGHQDWTDVYFADIAVRLLGETEVIMAYGLIRPLARRFVNEVLYVAWERQTKQAKQWVKTYDTKKTLVDDAWTDFQSGKKKGRALYTLLQKLKQFRDHAEFLQDELATADVETRLSELEQILSEAGKALRPGAEPKSRRTGRSRRPVIDLVTPEELEAVYREYVEAFIDGPMRAEMDISPGTEIDTFQEDLSGEIGNDLGVTMELGMSREELMNQMGLNGEVLPFMYKVKNKLPYSIWTAGKSPRDVRAKLRDMGELRGQLSGSSEWEDLTLRWHQVAGIRAALRMLQNGNDAILIADEVGIGKTAQALGVICMVAHYIDSGLENRPVPTFGGGPLKSAPHIII</sequence>
<evidence type="ECO:0008006" key="4">
    <source>
        <dbReference type="Google" id="ProtNLM"/>
    </source>
</evidence>
<dbReference type="STRING" id="139825.A0A401GRG2"/>
<keyword evidence="3" id="KW-1185">Reference proteome</keyword>
<dbReference type="AlphaFoldDB" id="A0A401GRG2"/>
<dbReference type="InParanoid" id="A0A401GRG2"/>
<comment type="caution">
    <text evidence="2">The sequence shown here is derived from an EMBL/GenBank/DDBJ whole genome shotgun (WGS) entry which is preliminary data.</text>
</comment>
<feature type="region of interest" description="Disordered" evidence="1">
    <location>
        <begin position="256"/>
        <end position="275"/>
    </location>
</feature>
<dbReference type="InterPro" id="IPR038718">
    <property type="entry name" value="SNF2-like_sf"/>
</dbReference>
<dbReference type="OrthoDB" id="2757769at2759"/>
<gene>
    <name evidence="2" type="ORF">SCP_0607970</name>
</gene>
<reference evidence="2 3" key="1">
    <citation type="journal article" date="2018" name="Sci. Rep.">
        <title>Genome sequence of the cauliflower mushroom Sparassis crispa (Hanabiratake) and its association with beneficial usage.</title>
        <authorList>
            <person name="Kiyama R."/>
            <person name="Furutani Y."/>
            <person name="Kawaguchi K."/>
            <person name="Nakanishi T."/>
        </authorList>
    </citation>
    <scope>NUCLEOTIDE SEQUENCE [LARGE SCALE GENOMIC DNA]</scope>
</reference>
<name>A0A401GRG2_9APHY</name>
<evidence type="ECO:0000256" key="1">
    <source>
        <dbReference type="SAM" id="MobiDB-lite"/>
    </source>
</evidence>